<dbReference type="Gene3D" id="3.10.129.10">
    <property type="entry name" value="Hotdog Thioesterase"/>
    <property type="match status" value="1"/>
</dbReference>
<dbReference type="GO" id="GO:0006633">
    <property type="term" value="P:fatty acid biosynthetic process"/>
    <property type="evidence" value="ECO:0007669"/>
    <property type="project" value="InterPro"/>
</dbReference>
<comment type="caution">
    <text evidence="3">The sequence shown here is derived from an EMBL/GenBank/DDBJ whole genome shotgun (WGS) entry which is preliminary data.</text>
</comment>
<evidence type="ECO:0000259" key="2">
    <source>
        <dbReference type="Pfam" id="PF01575"/>
    </source>
</evidence>
<dbReference type="PANTHER" id="PTHR43841">
    <property type="entry name" value="3-HYDROXYACYL-THIOESTER DEHYDRATASE HTDX-RELATED"/>
    <property type="match status" value="1"/>
</dbReference>
<dbReference type="InterPro" id="IPR003965">
    <property type="entry name" value="Fatty_acid_synthase"/>
</dbReference>
<evidence type="ECO:0000313" key="4">
    <source>
        <dbReference type="Proteomes" id="UP001108027"/>
    </source>
</evidence>
<dbReference type="GO" id="GO:0005835">
    <property type="term" value="C:fatty acid synthase complex"/>
    <property type="evidence" value="ECO:0007669"/>
    <property type="project" value="InterPro"/>
</dbReference>
<dbReference type="Proteomes" id="UP001108027">
    <property type="component" value="Unassembled WGS sequence"/>
</dbReference>
<evidence type="ECO:0000313" key="3">
    <source>
        <dbReference type="EMBL" id="MCC4308027.1"/>
    </source>
</evidence>
<proteinExistence type="predicted"/>
<sequence>MSDVQFRELRHAPAMPVNFAKAVMRAGVKPGKNPTLPNVGLRLNDVGLDSKHLKAYRKVCGFSADGRLPITYPHIHAFPLHMALMMEDGFPFPAMGLVHVRNRITQYRPIAEREQLNIKCSLGNLNQVEKGWEFSIFTVITTAGERVWSSESINFFRGGGHGRKEEKKAAGEPAPATDTVEWKVPGNTGRRYGAVSGDRNPIHLYPLTAKLFGFKRQIAHGMWSKARALAQLQSQLPEEAFRVDVQFKLPMFIPATVKFEQQPAADGVDFRVLARDGVKPHLTGQLRLLGE</sequence>
<dbReference type="InterPro" id="IPR029069">
    <property type="entry name" value="HotDog_dom_sf"/>
</dbReference>
<feature type="region of interest" description="Disordered" evidence="1">
    <location>
        <begin position="159"/>
        <end position="178"/>
    </location>
</feature>
<dbReference type="PRINTS" id="PR01483">
    <property type="entry name" value="FASYNTHASE"/>
</dbReference>
<evidence type="ECO:0000256" key="1">
    <source>
        <dbReference type="SAM" id="MobiDB-lite"/>
    </source>
</evidence>
<protein>
    <submittedName>
        <fullName evidence="3">Acyl dehydratase</fullName>
    </submittedName>
</protein>
<feature type="domain" description="MaoC-like" evidence="2">
    <location>
        <begin position="187"/>
        <end position="261"/>
    </location>
</feature>
<reference evidence="3" key="1">
    <citation type="submission" date="2021-10" db="EMBL/GenBank/DDBJ databases">
        <title>The diversity and Nitrogen Metabolism of Culturable Nitrate-Utilizing Bacteria Within the Oxygen Minimum Zone of the Changjiang (Yangtze River)Estuary.</title>
        <authorList>
            <person name="Zhang D."/>
            <person name="Zheng J."/>
            <person name="Liu S."/>
            <person name="He W."/>
        </authorList>
    </citation>
    <scope>NUCLEOTIDE SEQUENCE</scope>
    <source>
        <strain evidence="3">FXH-223</strain>
    </source>
</reference>
<dbReference type="Pfam" id="PF01575">
    <property type="entry name" value="MaoC_dehydratas"/>
    <property type="match status" value="1"/>
</dbReference>
<dbReference type="EMBL" id="JAJGNA010000004">
    <property type="protein sequence ID" value="MCC4308027.1"/>
    <property type="molecule type" value="Genomic_DNA"/>
</dbReference>
<dbReference type="AlphaFoldDB" id="A0A9Q3YLQ8"/>
<dbReference type="GO" id="GO:0004312">
    <property type="term" value="F:fatty acid synthase activity"/>
    <property type="evidence" value="ECO:0007669"/>
    <property type="project" value="InterPro"/>
</dbReference>
<dbReference type="InterPro" id="IPR002539">
    <property type="entry name" value="MaoC-like_dom"/>
</dbReference>
<organism evidence="3 4">
    <name type="scientific">Alloalcanivorax marinus</name>
    <dbReference type="NCBI Taxonomy" id="1177169"/>
    <lineage>
        <taxon>Bacteria</taxon>
        <taxon>Pseudomonadati</taxon>
        <taxon>Pseudomonadota</taxon>
        <taxon>Gammaproteobacteria</taxon>
        <taxon>Oceanospirillales</taxon>
        <taxon>Alcanivoracaceae</taxon>
        <taxon>Alloalcanivorax</taxon>
    </lineage>
</organism>
<keyword evidence="4" id="KW-1185">Reference proteome</keyword>
<dbReference type="PANTHER" id="PTHR43841:SF1">
    <property type="entry name" value="3-HYDROXYACYL-THIOESTER DEHYDRATASE X"/>
    <property type="match status" value="1"/>
</dbReference>
<dbReference type="SUPFAM" id="SSF54637">
    <property type="entry name" value="Thioesterase/thiol ester dehydrase-isomerase"/>
    <property type="match status" value="2"/>
</dbReference>
<accession>A0A9Q3YLQ8</accession>
<gene>
    <name evidence="3" type="ORF">LL252_05535</name>
</gene>
<dbReference type="RefSeq" id="WP_228233355.1">
    <property type="nucleotide sequence ID" value="NZ_ARXL01000002.1"/>
</dbReference>
<name>A0A9Q3YLQ8_9GAMM</name>